<dbReference type="RefSeq" id="WP_072824341.1">
    <property type="nucleotide sequence ID" value="NZ_LT670849.1"/>
</dbReference>
<reference evidence="7" key="1">
    <citation type="submission" date="2016-11" db="EMBL/GenBank/DDBJ databases">
        <authorList>
            <person name="Varghese N."/>
            <person name="Submissions S."/>
        </authorList>
    </citation>
    <scope>NUCLEOTIDE SEQUENCE [LARGE SCALE GENOMIC DNA]</scope>
    <source>
        <strain evidence="7">GAS401</strain>
    </source>
</reference>
<keyword evidence="2 5" id="KW-0812">Transmembrane</keyword>
<feature type="transmembrane region" description="Helical" evidence="5">
    <location>
        <begin position="111"/>
        <end position="129"/>
    </location>
</feature>
<dbReference type="OrthoDB" id="7743618at2"/>
<dbReference type="PANTHER" id="PTHR35371">
    <property type="entry name" value="INNER MEMBRANE PROTEIN"/>
    <property type="match status" value="1"/>
</dbReference>
<dbReference type="EMBL" id="LT670849">
    <property type="protein sequence ID" value="SHN86141.1"/>
    <property type="molecule type" value="Genomic_DNA"/>
</dbReference>
<sequence length="130" mass="14521">MSTDLKYLAFTAILTASLWIPYIVCQVMTNGNLTPDNYVDPTPRPVPLWGARANRAHINAVEAFAPFAALVIAIHLAGKANAMTAFWAISFFWLRMAHAVVYIFGVPYLRTLIYTLGYVAVLGLFWELIK</sequence>
<accession>A0A1M7USZ9</accession>
<feature type="transmembrane region" description="Helical" evidence="5">
    <location>
        <begin position="85"/>
        <end position="105"/>
    </location>
</feature>
<keyword evidence="3 5" id="KW-1133">Transmembrane helix</keyword>
<dbReference type="InterPro" id="IPR023352">
    <property type="entry name" value="MAPEG-like_dom_sf"/>
</dbReference>
<keyword evidence="4 5" id="KW-0472">Membrane</keyword>
<dbReference type="Proteomes" id="UP000184096">
    <property type="component" value="Chromosome I"/>
</dbReference>
<dbReference type="Pfam" id="PF01124">
    <property type="entry name" value="MAPEG"/>
    <property type="match status" value="1"/>
</dbReference>
<evidence type="ECO:0000256" key="4">
    <source>
        <dbReference type="ARBA" id="ARBA00023136"/>
    </source>
</evidence>
<evidence type="ECO:0000256" key="3">
    <source>
        <dbReference type="ARBA" id="ARBA00022989"/>
    </source>
</evidence>
<comment type="subcellular location">
    <subcellularLocation>
        <location evidence="1">Membrane</location>
    </subcellularLocation>
</comment>
<evidence type="ECO:0000313" key="6">
    <source>
        <dbReference type="EMBL" id="SHN86141.1"/>
    </source>
</evidence>
<evidence type="ECO:0000256" key="5">
    <source>
        <dbReference type="SAM" id="Phobius"/>
    </source>
</evidence>
<evidence type="ECO:0000256" key="1">
    <source>
        <dbReference type="ARBA" id="ARBA00004370"/>
    </source>
</evidence>
<evidence type="ECO:0000313" key="7">
    <source>
        <dbReference type="Proteomes" id="UP000184096"/>
    </source>
</evidence>
<feature type="transmembrane region" description="Helical" evidence="5">
    <location>
        <begin position="56"/>
        <end position="78"/>
    </location>
</feature>
<feature type="transmembrane region" description="Helical" evidence="5">
    <location>
        <begin position="7"/>
        <end position="29"/>
    </location>
</feature>
<gene>
    <name evidence="6" type="ORF">SAMN05444170_6561</name>
</gene>
<keyword evidence="7" id="KW-1185">Reference proteome</keyword>
<dbReference type="InterPro" id="IPR001129">
    <property type="entry name" value="Membr-assoc_MAPEG"/>
</dbReference>
<dbReference type="PANTHER" id="PTHR35371:SF1">
    <property type="entry name" value="BLR7753 PROTEIN"/>
    <property type="match status" value="1"/>
</dbReference>
<dbReference type="AlphaFoldDB" id="A0A1M7USZ9"/>
<organism evidence="6 7">
    <name type="scientific">Bradyrhizobium erythrophlei</name>
    <dbReference type="NCBI Taxonomy" id="1437360"/>
    <lineage>
        <taxon>Bacteria</taxon>
        <taxon>Pseudomonadati</taxon>
        <taxon>Pseudomonadota</taxon>
        <taxon>Alphaproteobacteria</taxon>
        <taxon>Hyphomicrobiales</taxon>
        <taxon>Nitrobacteraceae</taxon>
        <taxon>Bradyrhizobium</taxon>
    </lineage>
</organism>
<dbReference type="GO" id="GO:0016020">
    <property type="term" value="C:membrane"/>
    <property type="evidence" value="ECO:0007669"/>
    <property type="project" value="UniProtKB-SubCell"/>
</dbReference>
<proteinExistence type="predicted"/>
<dbReference type="Gene3D" id="1.20.120.550">
    <property type="entry name" value="Membrane associated eicosanoid/glutathione metabolism-like domain"/>
    <property type="match status" value="1"/>
</dbReference>
<dbReference type="SUPFAM" id="SSF161084">
    <property type="entry name" value="MAPEG domain-like"/>
    <property type="match status" value="1"/>
</dbReference>
<protein>
    <submittedName>
        <fullName evidence="6">MAPEG family protein</fullName>
    </submittedName>
</protein>
<name>A0A1M7USZ9_9BRAD</name>
<evidence type="ECO:0000256" key="2">
    <source>
        <dbReference type="ARBA" id="ARBA00022692"/>
    </source>
</evidence>